<evidence type="ECO:0000313" key="5">
    <source>
        <dbReference type="EMBL" id="PRP76361.1"/>
    </source>
</evidence>
<dbReference type="PANTHER" id="PTHR20982">
    <property type="entry name" value="RIBOSOME RECYCLING FACTOR"/>
    <property type="match status" value="1"/>
</dbReference>
<evidence type="ECO:0000259" key="4">
    <source>
        <dbReference type="Pfam" id="PF01765"/>
    </source>
</evidence>
<dbReference type="InParanoid" id="A0A2P6MXD4"/>
<dbReference type="GO" id="GO:0005739">
    <property type="term" value="C:mitochondrion"/>
    <property type="evidence" value="ECO:0007669"/>
    <property type="project" value="TreeGrafter"/>
</dbReference>
<name>A0A2P6MXD4_9EUKA</name>
<keyword evidence="6" id="KW-1185">Reference proteome</keyword>
<dbReference type="STRING" id="1890364.A0A2P6MXD4"/>
<dbReference type="FunCoup" id="A0A2P6MXD4">
    <property type="interactions" value="100"/>
</dbReference>
<gene>
    <name evidence="5" type="ORF">PROFUN_15300</name>
</gene>
<evidence type="ECO:0000256" key="2">
    <source>
        <dbReference type="ARBA" id="ARBA00022917"/>
    </source>
</evidence>
<dbReference type="Gene3D" id="3.30.1360.40">
    <property type="match status" value="1"/>
</dbReference>
<organism evidence="5 6">
    <name type="scientific">Planoprotostelium fungivorum</name>
    <dbReference type="NCBI Taxonomy" id="1890364"/>
    <lineage>
        <taxon>Eukaryota</taxon>
        <taxon>Amoebozoa</taxon>
        <taxon>Evosea</taxon>
        <taxon>Variosea</taxon>
        <taxon>Cavosteliida</taxon>
        <taxon>Cavosteliaceae</taxon>
        <taxon>Planoprotostelium</taxon>
    </lineage>
</organism>
<evidence type="ECO:0000256" key="1">
    <source>
        <dbReference type="ARBA" id="ARBA00005912"/>
    </source>
</evidence>
<dbReference type="AlphaFoldDB" id="A0A2P6MXD4"/>
<evidence type="ECO:0000256" key="3">
    <source>
        <dbReference type="SAM" id="MobiDB-lite"/>
    </source>
</evidence>
<feature type="compositionally biased region" description="Acidic residues" evidence="3">
    <location>
        <begin position="88"/>
        <end position="98"/>
    </location>
</feature>
<protein>
    <recommendedName>
        <fullName evidence="4">Ribosome recycling factor domain-containing protein</fullName>
    </recommendedName>
</protein>
<dbReference type="Gene3D" id="1.10.132.20">
    <property type="entry name" value="Ribosome-recycling factor"/>
    <property type="match status" value="1"/>
</dbReference>
<dbReference type="PANTHER" id="PTHR20982:SF3">
    <property type="entry name" value="MITOCHONDRIAL RIBOSOME RECYCLING FACTOR PSEUDO 1"/>
    <property type="match status" value="1"/>
</dbReference>
<dbReference type="OrthoDB" id="407355at2759"/>
<sequence length="267" mass="29100">MCIYAERWLSLFHQIESVDQSSAPSYVRSAAIVSPTKTTTLISACLATSAITSRPISSRISPICNNPCLRRGGGKEDKKGKGKSKKDDDDEEGGEEFDVSQVKPLFDAPLAALKRELDAIRIARASPSLLDQIYVDGTPLSGLAQIIIKDSQTIQISPFDSSSLKDIEKAIREGNLTPVMKGEVITVTPPKITAEHRENLKKSAAQAGERIKGSVRNSRKSAMDIIKKAKLPKDDERRAETEVQHIVDEATKTITNAVEAKTKELSS</sequence>
<accession>A0A2P6MXD4</accession>
<proteinExistence type="inferred from homology"/>
<dbReference type="Pfam" id="PF01765">
    <property type="entry name" value="RRF"/>
    <property type="match status" value="1"/>
</dbReference>
<dbReference type="InterPro" id="IPR036191">
    <property type="entry name" value="RRF_sf"/>
</dbReference>
<dbReference type="GO" id="GO:0043023">
    <property type="term" value="F:ribosomal large subunit binding"/>
    <property type="evidence" value="ECO:0007669"/>
    <property type="project" value="TreeGrafter"/>
</dbReference>
<dbReference type="InterPro" id="IPR002661">
    <property type="entry name" value="Ribosome_recyc_fac"/>
</dbReference>
<feature type="domain" description="Ribosome recycling factor" evidence="4">
    <location>
        <begin position="113"/>
        <end position="265"/>
    </location>
</feature>
<dbReference type="GO" id="GO:0006412">
    <property type="term" value="P:translation"/>
    <property type="evidence" value="ECO:0007669"/>
    <property type="project" value="UniProtKB-KW"/>
</dbReference>
<keyword evidence="2" id="KW-0648">Protein biosynthesis</keyword>
<evidence type="ECO:0000313" key="6">
    <source>
        <dbReference type="Proteomes" id="UP000241769"/>
    </source>
</evidence>
<comment type="similarity">
    <text evidence="1">Belongs to the RRF family.</text>
</comment>
<dbReference type="Proteomes" id="UP000241769">
    <property type="component" value="Unassembled WGS sequence"/>
</dbReference>
<comment type="caution">
    <text evidence="5">The sequence shown here is derived from an EMBL/GenBank/DDBJ whole genome shotgun (WGS) entry which is preliminary data.</text>
</comment>
<reference evidence="5 6" key="1">
    <citation type="journal article" date="2018" name="Genome Biol. Evol.">
        <title>Multiple Roots of Fruiting Body Formation in Amoebozoa.</title>
        <authorList>
            <person name="Hillmann F."/>
            <person name="Forbes G."/>
            <person name="Novohradska S."/>
            <person name="Ferling I."/>
            <person name="Riege K."/>
            <person name="Groth M."/>
            <person name="Westermann M."/>
            <person name="Marz M."/>
            <person name="Spaller T."/>
            <person name="Winckler T."/>
            <person name="Schaap P."/>
            <person name="Glockner G."/>
        </authorList>
    </citation>
    <scope>NUCLEOTIDE SEQUENCE [LARGE SCALE GENOMIC DNA]</scope>
    <source>
        <strain evidence="5 6">Jena</strain>
    </source>
</reference>
<dbReference type="SUPFAM" id="SSF55194">
    <property type="entry name" value="Ribosome recycling factor, RRF"/>
    <property type="match status" value="1"/>
</dbReference>
<dbReference type="InterPro" id="IPR023584">
    <property type="entry name" value="Ribosome_recyc_fac_dom"/>
</dbReference>
<feature type="region of interest" description="Disordered" evidence="3">
    <location>
        <begin position="71"/>
        <end position="98"/>
    </location>
</feature>
<dbReference type="EMBL" id="MDYQ01000333">
    <property type="protein sequence ID" value="PRP76361.1"/>
    <property type="molecule type" value="Genomic_DNA"/>
</dbReference>